<feature type="non-terminal residue" evidence="2">
    <location>
        <position position="256"/>
    </location>
</feature>
<organism evidence="2">
    <name type="scientific">uncultured Rubrobacteraceae bacterium</name>
    <dbReference type="NCBI Taxonomy" id="349277"/>
    <lineage>
        <taxon>Bacteria</taxon>
        <taxon>Bacillati</taxon>
        <taxon>Actinomycetota</taxon>
        <taxon>Rubrobacteria</taxon>
        <taxon>Rubrobacterales</taxon>
        <taxon>Rubrobacteraceae</taxon>
        <taxon>environmental samples</taxon>
    </lineage>
</organism>
<dbReference type="EC" id="2.7.8.24" evidence="2"/>
<evidence type="ECO:0000313" key="2">
    <source>
        <dbReference type="EMBL" id="CAA9392047.1"/>
    </source>
</evidence>
<dbReference type="EMBL" id="CADCUZ010000010">
    <property type="protein sequence ID" value="CAA9392047.1"/>
    <property type="molecule type" value="Genomic_DNA"/>
</dbReference>
<evidence type="ECO:0000256" key="1">
    <source>
        <dbReference type="SAM" id="MobiDB-lite"/>
    </source>
</evidence>
<feature type="region of interest" description="Disordered" evidence="1">
    <location>
        <begin position="1"/>
        <end position="51"/>
    </location>
</feature>
<gene>
    <name evidence="2" type="ORF">AVDCRST_MAG55-150</name>
</gene>
<proteinExistence type="predicted"/>
<name>A0A6J4NMU0_9ACTN</name>
<accession>A0A6J4NMU0</accession>
<feature type="region of interest" description="Disordered" evidence="1">
    <location>
        <begin position="95"/>
        <end position="115"/>
    </location>
</feature>
<feature type="non-terminal residue" evidence="2">
    <location>
        <position position="1"/>
    </location>
</feature>
<sequence>ERARYRRDRKGKHHAAVVQDEGRVRSPVHGQRRGARPLDARRRLPGRGRQGAVAHVRLPPHRQHGRPARPALPGQRGAALLRRGAFGQHRGLHDLRVRPDGAPVERGLPARGKRRHRARLAAAARVELPVLPGGRQDRRPLLPRFPELLQRRGLLRHRVRVEPGDAGGGARALLLPGVRPHPLRVPDADRDLQEGLAHAHGALARQLRGDPVADARSRALYPVLLGPLPLLLLRPEPLPLGQDARGPPHGGAARGV</sequence>
<feature type="compositionally biased region" description="Basic residues" evidence="1">
    <location>
        <begin position="1"/>
        <end position="15"/>
    </location>
</feature>
<dbReference type="GO" id="GO:0050520">
    <property type="term" value="F:phosphatidylcholine synthase activity"/>
    <property type="evidence" value="ECO:0007669"/>
    <property type="project" value="UniProtKB-EC"/>
</dbReference>
<keyword evidence="2" id="KW-0808">Transferase</keyword>
<reference evidence="2" key="1">
    <citation type="submission" date="2020-02" db="EMBL/GenBank/DDBJ databases">
        <authorList>
            <person name="Meier V. D."/>
        </authorList>
    </citation>
    <scope>NUCLEOTIDE SEQUENCE</scope>
    <source>
        <strain evidence="2">AVDCRST_MAG55</strain>
    </source>
</reference>
<protein>
    <submittedName>
        <fullName evidence="2">Phosphatidylcholine synthase</fullName>
        <ecNumber evidence="2">2.7.8.24</ecNumber>
    </submittedName>
</protein>
<dbReference type="AlphaFoldDB" id="A0A6J4NMU0"/>